<evidence type="ECO:0000313" key="1">
    <source>
        <dbReference type="EMBL" id="JAE07236.1"/>
    </source>
</evidence>
<dbReference type="EMBL" id="GBRH01190660">
    <property type="protein sequence ID" value="JAE07236.1"/>
    <property type="molecule type" value="Transcribed_RNA"/>
</dbReference>
<sequence length="62" mass="7547">MSWWLDTRIVSHRKCLIISIQRAQPIRFTEVYFFNLGISQIKTETFYIRIIMVRHKSQAFNN</sequence>
<reference evidence="1" key="2">
    <citation type="journal article" date="2015" name="Data Brief">
        <title>Shoot transcriptome of the giant reed, Arundo donax.</title>
        <authorList>
            <person name="Barrero R.A."/>
            <person name="Guerrero F.D."/>
            <person name="Moolhuijzen P."/>
            <person name="Goolsby J.A."/>
            <person name="Tidwell J."/>
            <person name="Bellgard S.E."/>
            <person name="Bellgard M.I."/>
        </authorList>
    </citation>
    <scope>NUCLEOTIDE SEQUENCE</scope>
    <source>
        <tissue evidence="1">Shoot tissue taken approximately 20 cm above the soil surface</tissue>
    </source>
</reference>
<name>A0A0A9FAS0_ARUDO</name>
<dbReference type="AlphaFoldDB" id="A0A0A9FAS0"/>
<accession>A0A0A9FAS0</accession>
<proteinExistence type="predicted"/>
<reference evidence="1" key="1">
    <citation type="submission" date="2014-09" db="EMBL/GenBank/DDBJ databases">
        <authorList>
            <person name="Magalhaes I.L.F."/>
            <person name="Oliveira U."/>
            <person name="Santos F.R."/>
            <person name="Vidigal T.H.D.A."/>
            <person name="Brescovit A.D."/>
            <person name="Santos A.J."/>
        </authorList>
    </citation>
    <scope>NUCLEOTIDE SEQUENCE</scope>
    <source>
        <tissue evidence="1">Shoot tissue taken approximately 20 cm above the soil surface</tissue>
    </source>
</reference>
<organism evidence="1">
    <name type="scientific">Arundo donax</name>
    <name type="common">Giant reed</name>
    <name type="synonym">Donax arundinaceus</name>
    <dbReference type="NCBI Taxonomy" id="35708"/>
    <lineage>
        <taxon>Eukaryota</taxon>
        <taxon>Viridiplantae</taxon>
        <taxon>Streptophyta</taxon>
        <taxon>Embryophyta</taxon>
        <taxon>Tracheophyta</taxon>
        <taxon>Spermatophyta</taxon>
        <taxon>Magnoliopsida</taxon>
        <taxon>Liliopsida</taxon>
        <taxon>Poales</taxon>
        <taxon>Poaceae</taxon>
        <taxon>PACMAD clade</taxon>
        <taxon>Arundinoideae</taxon>
        <taxon>Arundineae</taxon>
        <taxon>Arundo</taxon>
    </lineage>
</organism>
<protein>
    <submittedName>
        <fullName evidence="1">Pco118382</fullName>
    </submittedName>
</protein>